<evidence type="ECO:0008006" key="4">
    <source>
        <dbReference type="Google" id="ProtNLM"/>
    </source>
</evidence>
<evidence type="ECO:0000256" key="1">
    <source>
        <dbReference type="SAM" id="SignalP"/>
    </source>
</evidence>
<evidence type="ECO:0000313" key="2">
    <source>
        <dbReference type="EMBL" id="QNH77560.1"/>
    </source>
</evidence>
<protein>
    <recommendedName>
        <fullName evidence="4">DUF2946 domain-containing protein</fullName>
    </recommendedName>
</protein>
<feature type="signal peptide" evidence="1">
    <location>
        <begin position="1"/>
        <end position="20"/>
    </location>
</feature>
<sequence>MALLAALLPSLMLLLPVVQATPAGMERNCLMAAPGHAAHHPDSAGLQDCHCVLCLVQALDVGLPGSLAVFPLPAPRQGFFQAGVSPSLFPALRLSAQPRAPPLHA</sequence>
<dbReference type="RefSeq" id="WP_185909083.1">
    <property type="nucleotide sequence ID" value="NZ_CP060201.1"/>
</dbReference>
<dbReference type="Proteomes" id="UP000515277">
    <property type="component" value="Chromosome"/>
</dbReference>
<keyword evidence="1" id="KW-0732">Signal</keyword>
<gene>
    <name evidence="2" type="ORF">GGI48_30775</name>
</gene>
<feature type="chain" id="PRO_5028840834" description="DUF2946 domain-containing protein" evidence="1">
    <location>
        <begin position="21"/>
        <end position="105"/>
    </location>
</feature>
<proteinExistence type="predicted"/>
<reference evidence="3" key="1">
    <citation type="journal article" date="2020" name="Microbiol. Resour. Announc.">
        <title>Complete genome sequences of four natural Pseudomonas isolates that catabolize a wide range of aromatic compounds relevant to lignin valorization.</title>
        <authorList>
            <person name="Hatmaker E.A."/>
            <person name="Presley G."/>
            <person name="Cannon O."/>
            <person name="Guss A.M."/>
            <person name="Elkins J.G."/>
        </authorList>
    </citation>
    <scope>NUCLEOTIDE SEQUENCE [LARGE SCALE GENOMIC DNA]</scope>
    <source>
        <strain evidence="3">H1F5C</strain>
    </source>
</reference>
<organism evidence="2 3">
    <name type="scientific">Pseudomonas protegens</name>
    <dbReference type="NCBI Taxonomy" id="380021"/>
    <lineage>
        <taxon>Bacteria</taxon>
        <taxon>Pseudomonadati</taxon>
        <taxon>Pseudomonadota</taxon>
        <taxon>Gammaproteobacteria</taxon>
        <taxon>Pseudomonadales</taxon>
        <taxon>Pseudomonadaceae</taxon>
        <taxon>Pseudomonas</taxon>
    </lineage>
</organism>
<accession>A0A7G7XC65</accession>
<evidence type="ECO:0000313" key="3">
    <source>
        <dbReference type="Proteomes" id="UP000515277"/>
    </source>
</evidence>
<dbReference type="AlphaFoldDB" id="A0A7G7XC65"/>
<dbReference type="EMBL" id="CP060201">
    <property type="protein sequence ID" value="QNH77560.1"/>
    <property type="molecule type" value="Genomic_DNA"/>
</dbReference>
<name>A0A7G7XC65_9PSED</name>